<gene>
    <name evidence="1" type="ORF">T02_14067</name>
</gene>
<organism evidence="1 2">
    <name type="scientific">Trichinella nativa</name>
    <dbReference type="NCBI Taxonomy" id="6335"/>
    <lineage>
        <taxon>Eukaryota</taxon>
        <taxon>Metazoa</taxon>
        <taxon>Ecdysozoa</taxon>
        <taxon>Nematoda</taxon>
        <taxon>Enoplea</taxon>
        <taxon>Dorylaimia</taxon>
        <taxon>Trichinellida</taxon>
        <taxon>Trichinellidae</taxon>
        <taxon>Trichinella</taxon>
    </lineage>
</organism>
<name>A0A0V1KR07_9BILA</name>
<accession>A0A0V1KR07</accession>
<proteinExistence type="predicted"/>
<reference evidence="1 2" key="1">
    <citation type="submission" date="2015-05" db="EMBL/GenBank/DDBJ databases">
        <title>Evolution of Trichinella species and genotypes.</title>
        <authorList>
            <person name="Korhonen P.K."/>
            <person name="Edoardo P."/>
            <person name="Giuseppe L.R."/>
            <person name="Gasser R.B."/>
        </authorList>
    </citation>
    <scope>NUCLEOTIDE SEQUENCE [LARGE SCALE GENOMIC DNA]</scope>
    <source>
        <strain evidence="1">ISS10</strain>
    </source>
</reference>
<evidence type="ECO:0000313" key="1">
    <source>
        <dbReference type="EMBL" id="KRZ49805.1"/>
    </source>
</evidence>
<evidence type="ECO:0000313" key="2">
    <source>
        <dbReference type="Proteomes" id="UP000054721"/>
    </source>
</evidence>
<dbReference type="OrthoDB" id="5934746at2759"/>
<protein>
    <submittedName>
        <fullName evidence="1">Uncharacterized protein</fullName>
    </submittedName>
</protein>
<dbReference type="AlphaFoldDB" id="A0A0V1KR07"/>
<sequence>MVILLQAVQAGRALHTELPTAALQKKERLLVTTLIFSTKKQKSLVFSDEVYRITVFICHFRRKFPTNNAMPRMLNVIFMTSRSMLMSMSREHTWFKRSSLFCDSSTFRFVHISPSAPMIISGTITLVTVFQFIEIL</sequence>
<keyword evidence="2" id="KW-1185">Reference proteome</keyword>
<comment type="caution">
    <text evidence="1">The sequence shown here is derived from an EMBL/GenBank/DDBJ whole genome shotgun (WGS) entry which is preliminary data.</text>
</comment>
<dbReference type="Proteomes" id="UP000054721">
    <property type="component" value="Unassembled WGS sequence"/>
</dbReference>
<dbReference type="EMBL" id="JYDW01000293">
    <property type="protein sequence ID" value="KRZ49805.1"/>
    <property type="molecule type" value="Genomic_DNA"/>
</dbReference>